<keyword evidence="2" id="KW-0472">Membrane</keyword>
<sequence length="468" mass="49340">MAAVLCKWIFVKPCELLGKACDKLGDCINAGCRGCGHACHAVCQGCDKACGACSRCVNSCCDGFCRCCDQNCGCICRACDTCCADLSVFMQRPFASCVLFSCCSNALPGTLALVFSLMAYLGVSNEDCPGNIKLWLMVQAVICLIHILMTRHVFYLFQQPYDPSSTGKDKDIESRTTFLLCNDPAAALYILTLIGGIGWLCIGSAWTTAAPGCDLNTFVVLAQVMSWCYLIAGFYVFMCSFCCEACGCNCFTWLWRSIFDGESQGARRQQGYNAPPQQQQQRQQQAGWQQQPQQPTHVAAAVVNQPTVVVQAQPMVATAVPVASAPTSGYPTPQPANQGYPTPQPANQGYPAPAAPTTVDDDAAFAARLQEQENQAAAASAGGGGGGGGGGGPAGAAPPASTEQAMAAAVGKRMGRFFGMNEDKASEAAARGAAGTSWAFGRAQEGLAAGARSIQEHRRKQTAQHQNV</sequence>
<feature type="transmembrane region" description="Helical" evidence="2">
    <location>
        <begin position="135"/>
        <end position="157"/>
    </location>
</feature>
<feature type="region of interest" description="Disordered" evidence="1">
    <location>
        <begin position="449"/>
        <end position="468"/>
    </location>
</feature>
<feature type="compositionally biased region" description="Polar residues" evidence="1">
    <location>
        <begin position="329"/>
        <end position="347"/>
    </location>
</feature>
<feature type="compositionally biased region" description="Low complexity" evidence="1">
    <location>
        <begin position="268"/>
        <end position="293"/>
    </location>
</feature>
<feature type="compositionally biased region" description="Gly residues" evidence="1">
    <location>
        <begin position="381"/>
        <end position="394"/>
    </location>
</feature>
<accession>A0A7S2B3Y7</accession>
<feature type="transmembrane region" description="Helical" evidence="2">
    <location>
        <begin position="218"/>
        <end position="238"/>
    </location>
</feature>
<feature type="transmembrane region" description="Helical" evidence="2">
    <location>
        <begin position="106"/>
        <end position="123"/>
    </location>
</feature>
<keyword evidence="2" id="KW-0812">Transmembrane</keyword>
<evidence type="ECO:0000256" key="1">
    <source>
        <dbReference type="SAM" id="MobiDB-lite"/>
    </source>
</evidence>
<evidence type="ECO:0000256" key="2">
    <source>
        <dbReference type="SAM" id="Phobius"/>
    </source>
</evidence>
<organism evidence="3">
    <name type="scientific">Florenciella parvula</name>
    <dbReference type="NCBI Taxonomy" id="236787"/>
    <lineage>
        <taxon>Eukaryota</taxon>
        <taxon>Sar</taxon>
        <taxon>Stramenopiles</taxon>
        <taxon>Ochrophyta</taxon>
        <taxon>Dictyochophyceae</taxon>
        <taxon>Florenciellales</taxon>
        <taxon>Florenciella</taxon>
    </lineage>
</organism>
<keyword evidence="2" id="KW-1133">Transmembrane helix</keyword>
<feature type="region of interest" description="Disordered" evidence="1">
    <location>
        <begin position="323"/>
        <end position="358"/>
    </location>
</feature>
<reference evidence="3" key="1">
    <citation type="submission" date="2021-01" db="EMBL/GenBank/DDBJ databases">
        <authorList>
            <person name="Corre E."/>
            <person name="Pelletier E."/>
            <person name="Niang G."/>
            <person name="Scheremetjew M."/>
            <person name="Finn R."/>
            <person name="Kale V."/>
            <person name="Holt S."/>
            <person name="Cochrane G."/>
            <person name="Meng A."/>
            <person name="Brown T."/>
            <person name="Cohen L."/>
        </authorList>
    </citation>
    <scope>NUCLEOTIDE SEQUENCE</scope>
    <source>
        <strain evidence="3">RCC1693</strain>
    </source>
</reference>
<dbReference type="AlphaFoldDB" id="A0A7S2B3Y7"/>
<feature type="region of interest" description="Disordered" evidence="1">
    <location>
        <begin position="372"/>
        <end position="405"/>
    </location>
</feature>
<proteinExistence type="predicted"/>
<protein>
    <submittedName>
        <fullName evidence="3">Uncharacterized protein</fullName>
    </submittedName>
</protein>
<gene>
    <name evidence="3" type="ORF">FPAR1323_LOCUS1728</name>
</gene>
<feature type="transmembrane region" description="Helical" evidence="2">
    <location>
        <begin position="186"/>
        <end position="206"/>
    </location>
</feature>
<dbReference type="EMBL" id="HBGT01003120">
    <property type="protein sequence ID" value="CAD9385633.1"/>
    <property type="molecule type" value="Transcribed_RNA"/>
</dbReference>
<feature type="region of interest" description="Disordered" evidence="1">
    <location>
        <begin position="266"/>
        <end position="293"/>
    </location>
</feature>
<name>A0A7S2B3Y7_9STRA</name>
<evidence type="ECO:0000313" key="3">
    <source>
        <dbReference type="EMBL" id="CAD9385633.1"/>
    </source>
</evidence>